<dbReference type="InterPro" id="IPR002110">
    <property type="entry name" value="Ankyrin_rpt"/>
</dbReference>
<dbReference type="KEGG" id="dpb:BABL1_gene_877"/>
<dbReference type="InterPro" id="IPR036770">
    <property type="entry name" value="Ankyrin_rpt-contain_sf"/>
</dbReference>
<evidence type="ECO:0000256" key="2">
    <source>
        <dbReference type="SAM" id="SignalP"/>
    </source>
</evidence>
<evidence type="ECO:0000313" key="4">
    <source>
        <dbReference type="Proteomes" id="UP000018769"/>
    </source>
</evidence>
<name>V6DGX4_9BACT</name>
<dbReference type="RefSeq" id="WP_023791008.1">
    <property type="nucleotide sequence ID" value="NC_023003.1"/>
</dbReference>
<dbReference type="Gene3D" id="1.25.40.20">
    <property type="entry name" value="Ankyrin repeat-containing domain"/>
    <property type="match status" value="2"/>
</dbReference>
<dbReference type="HOGENOM" id="CLU_000134_57_0_7"/>
<dbReference type="SMART" id="SM00248">
    <property type="entry name" value="ANK"/>
    <property type="match status" value="4"/>
</dbReference>
<keyword evidence="4" id="KW-1185">Reference proteome</keyword>
<reference evidence="3 4" key="1">
    <citation type="journal article" date="2015" name="Biol. Direct">
        <title>Babela massiliensis, a representative of a widespread bacterial phylum with unusual adaptations to parasitism in amoebae.</title>
        <authorList>
            <person name="Pagnier I."/>
            <person name="Yutin N."/>
            <person name="Croce O."/>
            <person name="Makarova K.S."/>
            <person name="Wolf Y.I."/>
            <person name="Benamar S."/>
            <person name="Raoult D."/>
            <person name="Koonin E.V."/>
            <person name="La Scola B."/>
        </authorList>
    </citation>
    <scope>NUCLEOTIDE SEQUENCE [LARGE SCALE GENOMIC DNA]</scope>
    <source>
        <strain evidence="4">BABL1</strain>
    </source>
</reference>
<feature type="repeat" description="ANK" evidence="1">
    <location>
        <begin position="181"/>
        <end position="213"/>
    </location>
</feature>
<keyword evidence="1" id="KW-0040">ANK repeat</keyword>
<feature type="chain" id="PRO_5004744536" evidence="2">
    <location>
        <begin position="22"/>
        <end position="312"/>
    </location>
</feature>
<dbReference type="Proteomes" id="UP000018769">
    <property type="component" value="Chromosome I"/>
</dbReference>
<dbReference type="EMBL" id="HG793133">
    <property type="protein sequence ID" value="CDK30183.1"/>
    <property type="molecule type" value="Genomic_DNA"/>
</dbReference>
<dbReference type="STRING" id="673862.BABL1_gene_877"/>
<keyword evidence="2" id="KW-0732">Signal</keyword>
<dbReference type="AlphaFoldDB" id="V6DGX4"/>
<dbReference type="PROSITE" id="PS50088">
    <property type="entry name" value="ANK_REPEAT"/>
    <property type="match status" value="3"/>
</dbReference>
<protein>
    <submittedName>
        <fullName evidence="3">Ankyrin repeats containing protein</fullName>
    </submittedName>
</protein>
<dbReference type="OrthoDB" id="5622506at2"/>
<feature type="signal peptide" evidence="2">
    <location>
        <begin position="1"/>
        <end position="21"/>
    </location>
</feature>
<evidence type="ECO:0000256" key="1">
    <source>
        <dbReference type="PROSITE-ProRule" id="PRU00023"/>
    </source>
</evidence>
<feature type="repeat" description="ANK" evidence="1">
    <location>
        <begin position="247"/>
        <end position="279"/>
    </location>
</feature>
<dbReference type="Pfam" id="PF12796">
    <property type="entry name" value="Ank_2"/>
    <property type="match status" value="1"/>
</dbReference>
<gene>
    <name evidence="3" type="ORF">BABL1_gene_877</name>
</gene>
<feature type="repeat" description="ANK" evidence="1">
    <location>
        <begin position="214"/>
        <end position="246"/>
    </location>
</feature>
<proteinExistence type="predicted"/>
<dbReference type="InterPro" id="IPR051616">
    <property type="entry name" value="Cul2-RING_E3_ligase_SR"/>
</dbReference>
<sequence length="312" mass="35260">MKNYKLLVVFLLICSSAYIYCGKEKDTEENISENFQNQCIFFEGKEKLNIVLKNLKDIILNNTIFNPLNGIKEYIDSIADQEIYKKSLIETAKIFSRKHFIQEKINSDLKKILENYSPENEIIAAMLIIEGADPNISVNFKVGTQNYTLPVIIMISITNKFKKLVPLLASYGADLNYKLENNGNALKNSIILGYDDISKMLIDNGADLNIKDKEGNTPLMVAVIRNKENIVKELISHGADVNVKGEKGYTALMWAVNLKRTTIIKDIIESGANVSIINDQGLTARDIAFEKGYLDIYDIIFQVYLAKLVDKI</sequence>
<organism evidence="3 4">
    <name type="scientific">Candidatus Babela massiliensis</name>
    <dbReference type="NCBI Taxonomy" id="673862"/>
    <lineage>
        <taxon>Bacteria</taxon>
        <taxon>Candidatus Babelota</taxon>
        <taxon>Candidatus Babeliae</taxon>
        <taxon>Candidatus Babeliales</taxon>
        <taxon>Candidatus Babeliaceae</taxon>
        <taxon>Candidatus Babela</taxon>
    </lineage>
</organism>
<dbReference type="PANTHER" id="PTHR46224:SF64">
    <property type="entry name" value="IQ MOTIF AND ANKYRIN REPEAT DOMAIN-CONTAINING PROTEIN 1"/>
    <property type="match status" value="1"/>
</dbReference>
<dbReference type="eggNOG" id="COG0666">
    <property type="taxonomic scope" value="Bacteria"/>
</dbReference>
<dbReference type="PROSITE" id="PS50297">
    <property type="entry name" value="ANK_REP_REGION"/>
    <property type="match status" value="2"/>
</dbReference>
<evidence type="ECO:0000313" key="3">
    <source>
        <dbReference type="EMBL" id="CDK30183.1"/>
    </source>
</evidence>
<accession>V6DGX4</accession>
<dbReference type="PANTHER" id="PTHR46224">
    <property type="entry name" value="ANKYRIN REPEAT FAMILY PROTEIN"/>
    <property type="match status" value="1"/>
</dbReference>
<dbReference type="SUPFAM" id="SSF48403">
    <property type="entry name" value="Ankyrin repeat"/>
    <property type="match status" value="1"/>
</dbReference>